<keyword evidence="2" id="KW-1185">Reference proteome</keyword>
<protein>
    <recommendedName>
        <fullName evidence="3">JmjC domain-containing protein</fullName>
    </recommendedName>
</protein>
<dbReference type="Gene3D" id="2.60.120.650">
    <property type="entry name" value="Cupin"/>
    <property type="match status" value="1"/>
</dbReference>
<dbReference type="OrthoDB" id="3069762at2759"/>
<name>A0A284R3H2_ARMOS</name>
<sequence>MSIEIQYPVNEGTGYRAAKGSPLVWSMPYSCPEFLTTRKDLQTWFSSRATGTSQDDPVMVFGRGIAKALQCFANEIWSNGSKLSHKSIDDMVGSLEEARVLDMLVLFKAMDVACTFSHPTPARPHHPSYNAMNLSQEELVALEPLRTWCQKLSKILKQRPVLPSTSFPAEGALLAAMYSHRQVGTWEKITGLLNFLGVYIHFILYHHGVEHISQREEDRGVDPRWRWKQYIQRTINDEEYLDQLESDFPHVKKVFAVAVAMSPLFIIIGDNISLRDMYTGGVQGDRGVVNFISLSGSDPSNSHPLQSILSSHLCAFDKMSDVPGIPSDVYPHSVTSFWFVATKGAATNIATDSFGVGTAIEVLCGCQMWYLFQCRDTGDKDVPIDWEAEPAEDDVGDDWEPGFIPDPKYWTAEVVLLKPGSALYMRPDTHHAVVTLENSIIKGHHFYSTVTLSKTVSGWVHTRMFGDIGGLPIAHLQRILLRIMIYFGKILKEGTNSVDFHFPKLNKTGLMNLIALGNWCLFLDAFNSRDFEQNDATVLAIRAYLTIIQCLAKHQCLLLIEENQPDLGLIPLSPVRRMAISDFARASAVHFALRIISDAKAHRESLEFLAMRCLKRYLKIDTKAIKVREVGELQLIRNFVVIDNSAEIDGDILSEIRNAE</sequence>
<gene>
    <name evidence="1" type="ORF">ARMOST_06613</name>
</gene>
<evidence type="ECO:0000313" key="1">
    <source>
        <dbReference type="EMBL" id="SJL03261.1"/>
    </source>
</evidence>
<dbReference type="Proteomes" id="UP000219338">
    <property type="component" value="Unassembled WGS sequence"/>
</dbReference>
<accession>A0A284R3H2</accession>
<organism evidence="1 2">
    <name type="scientific">Armillaria ostoyae</name>
    <name type="common">Armillaria root rot fungus</name>
    <dbReference type="NCBI Taxonomy" id="47428"/>
    <lineage>
        <taxon>Eukaryota</taxon>
        <taxon>Fungi</taxon>
        <taxon>Dikarya</taxon>
        <taxon>Basidiomycota</taxon>
        <taxon>Agaricomycotina</taxon>
        <taxon>Agaricomycetes</taxon>
        <taxon>Agaricomycetidae</taxon>
        <taxon>Agaricales</taxon>
        <taxon>Marasmiineae</taxon>
        <taxon>Physalacriaceae</taxon>
        <taxon>Armillaria</taxon>
    </lineage>
</organism>
<evidence type="ECO:0008006" key="3">
    <source>
        <dbReference type="Google" id="ProtNLM"/>
    </source>
</evidence>
<dbReference type="EMBL" id="FUEG01000004">
    <property type="protein sequence ID" value="SJL03261.1"/>
    <property type="molecule type" value="Genomic_DNA"/>
</dbReference>
<evidence type="ECO:0000313" key="2">
    <source>
        <dbReference type="Proteomes" id="UP000219338"/>
    </source>
</evidence>
<proteinExistence type="predicted"/>
<dbReference type="AlphaFoldDB" id="A0A284R3H2"/>
<dbReference type="SUPFAM" id="SSF51197">
    <property type="entry name" value="Clavaminate synthase-like"/>
    <property type="match status" value="1"/>
</dbReference>
<reference evidence="2" key="1">
    <citation type="journal article" date="2017" name="Nat. Ecol. Evol.">
        <title>Genome expansion and lineage-specific genetic innovations in the forest pathogenic fungi Armillaria.</title>
        <authorList>
            <person name="Sipos G."/>
            <person name="Prasanna A.N."/>
            <person name="Walter M.C."/>
            <person name="O'Connor E."/>
            <person name="Balint B."/>
            <person name="Krizsan K."/>
            <person name="Kiss B."/>
            <person name="Hess J."/>
            <person name="Varga T."/>
            <person name="Slot J."/>
            <person name="Riley R."/>
            <person name="Boka B."/>
            <person name="Rigling D."/>
            <person name="Barry K."/>
            <person name="Lee J."/>
            <person name="Mihaltcheva S."/>
            <person name="LaButti K."/>
            <person name="Lipzen A."/>
            <person name="Waldron R."/>
            <person name="Moloney N.M."/>
            <person name="Sperisen C."/>
            <person name="Kredics L."/>
            <person name="Vagvoelgyi C."/>
            <person name="Patrignani A."/>
            <person name="Fitzpatrick D."/>
            <person name="Nagy I."/>
            <person name="Doyle S."/>
            <person name="Anderson J.B."/>
            <person name="Grigoriev I.V."/>
            <person name="Gueldener U."/>
            <person name="Muensterkoetter M."/>
            <person name="Nagy L.G."/>
        </authorList>
    </citation>
    <scope>NUCLEOTIDE SEQUENCE [LARGE SCALE GENOMIC DNA]</scope>
    <source>
        <strain evidence="2">C18/9</strain>
    </source>
</reference>